<dbReference type="EMBL" id="BARS01002477">
    <property type="protein sequence ID" value="GAF85491.1"/>
    <property type="molecule type" value="Genomic_DNA"/>
</dbReference>
<feature type="non-terminal residue" evidence="1">
    <location>
        <position position="168"/>
    </location>
</feature>
<proteinExistence type="predicted"/>
<comment type="caution">
    <text evidence="1">The sequence shown here is derived from an EMBL/GenBank/DDBJ whole genome shotgun (WGS) entry which is preliminary data.</text>
</comment>
<evidence type="ECO:0000313" key="1">
    <source>
        <dbReference type="EMBL" id="GAF85491.1"/>
    </source>
</evidence>
<accession>X0TDY2</accession>
<protein>
    <submittedName>
        <fullName evidence="1">Uncharacterized protein</fullName>
    </submittedName>
</protein>
<name>X0TDY2_9ZZZZ</name>
<organism evidence="1">
    <name type="scientific">marine sediment metagenome</name>
    <dbReference type="NCBI Taxonomy" id="412755"/>
    <lineage>
        <taxon>unclassified sequences</taxon>
        <taxon>metagenomes</taxon>
        <taxon>ecological metagenomes</taxon>
    </lineage>
</organism>
<gene>
    <name evidence="1" type="ORF">S01H1_04719</name>
</gene>
<sequence>MSFTSVAPADYDVRLDLKNVSGQVKADWPVILRVYTVLGRNLPAGSVDPEGFHVYDPAGKEVPHATEKLPPYDQPGNDELVFVIPRIKPGEVLSYRITNTGKKSTKRTTIDVVGSTHNLIGNGRFDPVKDGWMFPLAARDEKVGHSGRSSLRLTADGKTVSTKYARPV</sequence>
<reference evidence="1" key="1">
    <citation type="journal article" date="2014" name="Front. Microbiol.">
        <title>High frequency of phylogenetically diverse reductive dehalogenase-homologous genes in deep subseafloor sedimentary metagenomes.</title>
        <authorList>
            <person name="Kawai M."/>
            <person name="Futagami T."/>
            <person name="Toyoda A."/>
            <person name="Takaki Y."/>
            <person name="Nishi S."/>
            <person name="Hori S."/>
            <person name="Arai W."/>
            <person name="Tsubouchi T."/>
            <person name="Morono Y."/>
            <person name="Uchiyama I."/>
            <person name="Ito T."/>
            <person name="Fujiyama A."/>
            <person name="Inagaki F."/>
            <person name="Takami H."/>
        </authorList>
    </citation>
    <scope>NUCLEOTIDE SEQUENCE</scope>
    <source>
        <strain evidence="1">Expedition CK06-06</strain>
    </source>
</reference>
<dbReference type="AlphaFoldDB" id="X0TDY2"/>